<evidence type="ECO:0000256" key="13">
    <source>
        <dbReference type="HAMAP-Rule" id="MF_00225"/>
    </source>
</evidence>
<dbReference type="InterPro" id="IPR013785">
    <property type="entry name" value="Aldolase_TIM"/>
</dbReference>
<dbReference type="Gene3D" id="3.20.20.70">
    <property type="entry name" value="Aldolase class I"/>
    <property type="match status" value="1"/>
</dbReference>
<dbReference type="STRING" id="1080227.A8L45_19600"/>
<feature type="binding site" evidence="13">
    <location>
        <begin position="62"/>
        <end position="66"/>
    </location>
    <ligand>
        <name>FMN</name>
        <dbReference type="ChEBI" id="CHEBI:58210"/>
    </ligand>
</feature>
<feature type="active site" description="Nucleophile" evidence="13">
    <location>
        <position position="175"/>
    </location>
</feature>
<dbReference type="NCBIfam" id="NF003645">
    <property type="entry name" value="PRK05286.1-2"/>
    <property type="match status" value="1"/>
</dbReference>
<dbReference type="GO" id="GO:0005886">
    <property type="term" value="C:plasma membrane"/>
    <property type="evidence" value="ECO:0007669"/>
    <property type="project" value="UniProtKB-SubCell"/>
</dbReference>
<gene>
    <name evidence="13" type="primary">pyrD</name>
    <name evidence="15" type="ORF">A8L45_19600</name>
</gene>
<dbReference type="PANTHER" id="PTHR48109">
    <property type="entry name" value="DIHYDROOROTATE DEHYDROGENASE (QUINONE), MITOCHONDRIAL-RELATED"/>
    <property type="match status" value="1"/>
</dbReference>
<comment type="subunit">
    <text evidence="5 13">Monomer.</text>
</comment>
<evidence type="ECO:0000256" key="6">
    <source>
        <dbReference type="ARBA" id="ARBA00022475"/>
    </source>
</evidence>
<evidence type="ECO:0000256" key="4">
    <source>
        <dbReference type="ARBA" id="ARBA00005359"/>
    </source>
</evidence>
<keyword evidence="6 13" id="KW-1003">Cell membrane</keyword>
<dbReference type="PROSITE" id="PS00911">
    <property type="entry name" value="DHODEHASE_1"/>
    <property type="match status" value="1"/>
</dbReference>
<evidence type="ECO:0000256" key="12">
    <source>
        <dbReference type="ARBA" id="ARBA00048639"/>
    </source>
</evidence>
<evidence type="ECO:0000256" key="8">
    <source>
        <dbReference type="ARBA" id="ARBA00022643"/>
    </source>
</evidence>
<evidence type="ECO:0000256" key="1">
    <source>
        <dbReference type="ARBA" id="ARBA00003125"/>
    </source>
</evidence>
<dbReference type="InterPro" id="IPR005719">
    <property type="entry name" value="Dihydroorotate_DH_2"/>
</dbReference>
<accession>A0A1C3EBW0</accession>
<evidence type="ECO:0000256" key="3">
    <source>
        <dbReference type="ARBA" id="ARBA00005161"/>
    </source>
</evidence>
<feature type="binding site" evidence="13">
    <location>
        <position position="177"/>
    </location>
    <ligand>
        <name>substrate</name>
    </ligand>
</feature>
<evidence type="ECO:0000256" key="2">
    <source>
        <dbReference type="ARBA" id="ARBA00004202"/>
    </source>
</evidence>
<comment type="pathway">
    <text evidence="3 13">Pyrimidine metabolism; UMP biosynthesis via de novo pathway; orotate from (S)-dihydroorotate (quinone route): step 1/1.</text>
</comment>
<evidence type="ECO:0000256" key="10">
    <source>
        <dbReference type="ARBA" id="ARBA00023002"/>
    </source>
</evidence>
<reference evidence="15 16" key="1">
    <citation type="submission" date="2016-05" db="EMBL/GenBank/DDBJ databases">
        <title>Genomic Taxonomy of the Vibrionaceae.</title>
        <authorList>
            <person name="Gomez-Gil B."/>
            <person name="Enciso-Ibarra J."/>
        </authorList>
    </citation>
    <scope>NUCLEOTIDE SEQUENCE [LARGE SCALE GENOMIC DNA]</scope>
    <source>
        <strain evidence="15 16">CAIM 1920</strain>
    </source>
</reference>
<evidence type="ECO:0000313" key="15">
    <source>
        <dbReference type="EMBL" id="ODA30680.1"/>
    </source>
</evidence>
<dbReference type="EC" id="1.3.5.2" evidence="13"/>
<dbReference type="PANTHER" id="PTHR48109:SF4">
    <property type="entry name" value="DIHYDROOROTATE DEHYDROGENASE (QUINONE), MITOCHONDRIAL"/>
    <property type="match status" value="1"/>
</dbReference>
<evidence type="ECO:0000259" key="14">
    <source>
        <dbReference type="Pfam" id="PF01180"/>
    </source>
</evidence>
<keyword evidence="10 13" id="KW-0560">Oxidoreductase</keyword>
<comment type="function">
    <text evidence="1 13">Catalyzes the conversion of dihydroorotate to orotate with quinone as electron acceptor.</text>
</comment>
<comment type="similarity">
    <text evidence="4 13">Belongs to the dihydroorotate dehydrogenase family. Type 2 subfamily.</text>
</comment>
<dbReference type="NCBIfam" id="NF003644">
    <property type="entry name" value="PRK05286.1-1"/>
    <property type="match status" value="1"/>
</dbReference>
<dbReference type="PIRSF" id="PIRSF000164">
    <property type="entry name" value="DHO_oxidase"/>
    <property type="match status" value="1"/>
</dbReference>
<dbReference type="EMBL" id="LYBM01000049">
    <property type="protein sequence ID" value="ODA30680.1"/>
    <property type="molecule type" value="Genomic_DNA"/>
</dbReference>
<feature type="binding site" evidence="13">
    <location>
        <position position="172"/>
    </location>
    <ligand>
        <name>FMN</name>
        <dbReference type="ChEBI" id="CHEBI:58210"/>
    </ligand>
</feature>
<feature type="domain" description="Dihydroorotate dehydrogenase catalytic" evidence="14">
    <location>
        <begin position="47"/>
        <end position="336"/>
    </location>
</feature>
<name>A0A1C3EBW0_9GAMM</name>
<keyword evidence="16" id="KW-1185">Reference proteome</keyword>
<organism evidence="15 16">
    <name type="scientific">Veronia pacifica</name>
    <dbReference type="NCBI Taxonomy" id="1080227"/>
    <lineage>
        <taxon>Bacteria</taxon>
        <taxon>Pseudomonadati</taxon>
        <taxon>Pseudomonadota</taxon>
        <taxon>Gammaproteobacteria</taxon>
        <taxon>Vibrionales</taxon>
        <taxon>Vibrionaceae</taxon>
        <taxon>Veronia</taxon>
    </lineage>
</organism>
<feature type="binding site" evidence="13">
    <location>
        <position position="172"/>
    </location>
    <ligand>
        <name>substrate</name>
    </ligand>
</feature>
<keyword evidence="11 13" id="KW-0472">Membrane</keyword>
<evidence type="ECO:0000256" key="11">
    <source>
        <dbReference type="ARBA" id="ARBA00023136"/>
    </source>
</evidence>
<dbReference type="UniPathway" id="UPA00070">
    <property type="reaction ID" value="UER00946"/>
</dbReference>
<feature type="binding site" evidence="13">
    <location>
        <position position="297"/>
    </location>
    <ligand>
        <name>FMN</name>
        <dbReference type="ChEBI" id="CHEBI:58210"/>
    </ligand>
</feature>
<dbReference type="NCBIfam" id="TIGR01036">
    <property type="entry name" value="pyrD_sub2"/>
    <property type="match status" value="1"/>
</dbReference>
<feature type="binding site" evidence="13">
    <location>
        <position position="268"/>
    </location>
    <ligand>
        <name>FMN</name>
        <dbReference type="ChEBI" id="CHEBI:58210"/>
    </ligand>
</feature>
<dbReference type="InterPro" id="IPR012135">
    <property type="entry name" value="Dihydroorotate_DH_1_2"/>
</dbReference>
<feature type="binding site" evidence="13">
    <location>
        <position position="66"/>
    </location>
    <ligand>
        <name>substrate</name>
    </ligand>
</feature>
<feature type="binding site" evidence="13">
    <location>
        <begin position="111"/>
        <end position="115"/>
    </location>
    <ligand>
        <name>substrate</name>
    </ligand>
</feature>
<evidence type="ECO:0000256" key="7">
    <source>
        <dbReference type="ARBA" id="ARBA00022630"/>
    </source>
</evidence>
<dbReference type="InterPro" id="IPR001295">
    <property type="entry name" value="Dihydroorotate_DH_CS"/>
</dbReference>
<feature type="binding site" evidence="13">
    <location>
        <position position="139"/>
    </location>
    <ligand>
        <name>FMN</name>
        <dbReference type="ChEBI" id="CHEBI:58210"/>
    </ligand>
</feature>
<dbReference type="HAMAP" id="MF_00225">
    <property type="entry name" value="DHO_dh_type2"/>
    <property type="match status" value="1"/>
</dbReference>
<dbReference type="PROSITE" id="PS00912">
    <property type="entry name" value="DHODEHASE_2"/>
    <property type="match status" value="1"/>
</dbReference>
<dbReference type="OrthoDB" id="9802377at2"/>
<proteinExistence type="inferred from homology"/>
<dbReference type="FunFam" id="3.20.20.70:FF:000028">
    <property type="entry name" value="Dihydroorotate dehydrogenase (quinone)"/>
    <property type="match status" value="1"/>
</dbReference>
<dbReference type="RefSeq" id="WP_068905051.1">
    <property type="nucleotide sequence ID" value="NZ_JBHUIF010000004.1"/>
</dbReference>
<keyword evidence="8 13" id="KW-0288">FMN</keyword>
<comment type="caution">
    <text evidence="15">The sequence shown here is derived from an EMBL/GenBank/DDBJ whole genome shotgun (WGS) entry which is preliminary data.</text>
</comment>
<feature type="binding site" evidence="13">
    <location>
        <position position="245"/>
    </location>
    <ligand>
        <name>FMN</name>
        <dbReference type="ChEBI" id="CHEBI:58210"/>
    </ligand>
</feature>
<dbReference type="NCBIfam" id="NF003646">
    <property type="entry name" value="PRK05286.1-4"/>
    <property type="match status" value="1"/>
</dbReference>
<keyword evidence="9 13" id="KW-0665">Pyrimidine biosynthesis</keyword>
<dbReference type="GO" id="GO:0006207">
    <property type="term" value="P:'de novo' pyrimidine nucleobase biosynthetic process"/>
    <property type="evidence" value="ECO:0007669"/>
    <property type="project" value="UniProtKB-UniRule"/>
</dbReference>
<dbReference type="InterPro" id="IPR050074">
    <property type="entry name" value="DHO_dehydrogenase"/>
</dbReference>
<dbReference type="CDD" id="cd04738">
    <property type="entry name" value="DHOD_2_like"/>
    <property type="match status" value="1"/>
</dbReference>
<evidence type="ECO:0000256" key="9">
    <source>
        <dbReference type="ARBA" id="ARBA00022975"/>
    </source>
</evidence>
<dbReference type="Proteomes" id="UP000094936">
    <property type="component" value="Unassembled WGS sequence"/>
</dbReference>
<dbReference type="AlphaFoldDB" id="A0A1C3EBW0"/>
<feature type="binding site" evidence="13">
    <location>
        <begin position="246"/>
        <end position="247"/>
    </location>
    <ligand>
        <name>substrate</name>
    </ligand>
</feature>
<sequence>MMYRLARSAFFKLDAEKAHDLTIKNLSRFTGTPLDFLYRQNLPPRPVQIMGIHFKNPIGLAAGLDKNAECIDAFGAMGFGFVEVGTVTPRPQSGNDKPRLFRVEPGEGIINRMGFNNLGVDALVENVKKATYEGIIGINIGKNKDTPLENGKDDYLICMDKVYEYAGYITVNISSPNTPGLRSLQYGEALDDLLSSLKAKQKDLAEKYGRYVPLTLKIAPDLDHSELVQIADSLLRHNIDGVIGTNTTLDRTLVDGMPYAHEQGGLSGRPLQNRSTEVIRLLRDELKGEIPIIGVGGIDSVVAAKEKMQSGADLLQVYSGFIYHGPKLIKQLVRNI</sequence>
<dbReference type="InterPro" id="IPR005720">
    <property type="entry name" value="Dihydroorotate_DH_cat"/>
</dbReference>
<feature type="binding site" evidence="13">
    <location>
        <position position="217"/>
    </location>
    <ligand>
        <name>FMN</name>
        <dbReference type="ChEBI" id="CHEBI:58210"/>
    </ligand>
</feature>
<comment type="subcellular location">
    <subcellularLocation>
        <location evidence="2 13">Cell membrane</location>
        <topology evidence="2 13">Peripheral membrane protein</topology>
    </subcellularLocation>
</comment>
<feature type="binding site" evidence="13">
    <location>
        <position position="86"/>
    </location>
    <ligand>
        <name>FMN</name>
        <dbReference type="ChEBI" id="CHEBI:58210"/>
    </ligand>
</feature>
<comment type="cofactor">
    <cofactor evidence="13">
        <name>FMN</name>
        <dbReference type="ChEBI" id="CHEBI:58210"/>
    </cofactor>
    <text evidence="13">Binds 1 FMN per subunit.</text>
</comment>
<keyword evidence="7 13" id="KW-0285">Flavoprotein</keyword>
<dbReference type="Pfam" id="PF01180">
    <property type="entry name" value="DHO_dh"/>
    <property type="match status" value="1"/>
</dbReference>
<dbReference type="SUPFAM" id="SSF51395">
    <property type="entry name" value="FMN-linked oxidoreductases"/>
    <property type="match status" value="1"/>
</dbReference>
<comment type="catalytic activity">
    <reaction evidence="12 13">
        <text>(S)-dihydroorotate + a quinone = orotate + a quinol</text>
        <dbReference type="Rhea" id="RHEA:30187"/>
        <dbReference type="ChEBI" id="CHEBI:24646"/>
        <dbReference type="ChEBI" id="CHEBI:30839"/>
        <dbReference type="ChEBI" id="CHEBI:30864"/>
        <dbReference type="ChEBI" id="CHEBI:132124"/>
        <dbReference type="EC" id="1.3.5.2"/>
    </reaction>
</comment>
<dbReference type="GO" id="GO:0005737">
    <property type="term" value="C:cytoplasm"/>
    <property type="evidence" value="ECO:0007669"/>
    <property type="project" value="InterPro"/>
</dbReference>
<protein>
    <recommendedName>
        <fullName evidence="13">Dihydroorotate dehydrogenase (quinone)</fullName>
        <ecNumber evidence="13">1.3.5.2</ecNumber>
    </recommendedName>
    <alternativeName>
        <fullName evidence="13">DHOdehase</fullName>
        <shortName evidence="13">DHOD</shortName>
        <shortName evidence="13">DHODase</shortName>
    </alternativeName>
    <alternativeName>
        <fullName evidence="13">Dihydroorotate oxidase</fullName>
    </alternativeName>
</protein>
<evidence type="ECO:0000256" key="5">
    <source>
        <dbReference type="ARBA" id="ARBA00011245"/>
    </source>
</evidence>
<feature type="binding site" evidence="13">
    <location>
        <begin position="318"/>
        <end position="319"/>
    </location>
    <ligand>
        <name>FMN</name>
        <dbReference type="ChEBI" id="CHEBI:58210"/>
    </ligand>
</feature>
<dbReference type="GO" id="GO:0044205">
    <property type="term" value="P:'de novo' UMP biosynthetic process"/>
    <property type="evidence" value="ECO:0007669"/>
    <property type="project" value="UniProtKB-UniRule"/>
</dbReference>
<evidence type="ECO:0000313" key="16">
    <source>
        <dbReference type="Proteomes" id="UP000094936"/>
    </source>
</evidence>
<dbReference type="GO" id="GO:0106430">
    <property type="term" value="F:dihydroorotate dehydrogenase (quinone) activity"/>
    <property type="evidence" value="ECO:0007669"/>
    <property type="project" value="UniProtKB-EC"/>
</dbReference>
<dbReference type="NCBIfam" id="NF003652">
    <property type="entry name" value="PRK05286.2-5"/>
    <property type="match status" value="1"/>
</dbReference>